<dbReference type="STRING" id="45065.Lgee_0321"/>
<evidence type="ECO:0000313" key="3">
    <source>
        <dbReference type="Proteomes" id="UP000054785"/>
    </source>
</evidence>
<comment type="function">
    <text evidence="1">One of several proteins that assist in the late maturation steps of the functional core of the 30S ribosomal subunit. Associates with free 30S ribosomal subunits (but not with 30S subunits that are part of 70S ribosomes or polysomes). Required for efficient processing of 16S rRNA. May interact with the 5'-terminal helix region of 16S rRNA.</text>
</comment>
<dbReference type="Gene3D" id="3.30.300.20">
    <property type="match status" value="1"/>
</dbReference>
<evidence type="ECO:0000256" key="1">
    <source>
        <dbReference type="HAMAP-Rule" id="MF_00003"/>
    </source>
</evidence>
<comment type="caution">
    <text evidence="2">The sequence shown here is derived from an EMBL/GenBank/DDBJ whole genome shotgun (WGS) entry which is preliminary data.</text>
</comment>
<dbReference type="HAMAP" id="MF_00003">
    <property type="entry name" value="RbfA"/>
    <property type="match status" value="1"/>
</dbReference>
<protein>
    <recommendedName>
        <fullName evidence="1">Ribosome-binding factor A</fullName>
    </recommendedName>
</protein>
<dbReference type="PANTHER" id="PTHR33515:SF1">
    <property type="entry name" value="RIBOSOME-BINDING FACTOR A, CHLOROPLASTIC-RELATED"/>
    <property type="match status" value="1"/>
</dbReference>
<reference evidence="2 3" key="1">
    <citation type="submission" date="2015-11" db="EMBL/GenBank/DDBJ databases">
        <title>Genomic analysis of 38 Legionella species identifies large and diverse effector repertoires.</title>
        <authorList>
            <person name="Burstein D."/>
            <person name="Amaro F."/>
            <person name="Zusman T."/>
            <person name="Lifshitz Z."/>
            <person name="Cohen O."/>
            <person name="Gilbert J.A."/>
            <person name="Pupko T."/>
            <person name="Shuman H.A."/>
            <person name="Segal G."/>
        </authorList>
    </citation>
    <scope>NUCLEOTIDE SEQUENCE [LARGE SCALE GENOMIC DNA]</scope>
    <source>
        <strain evidence="2 3">ATCC 49504</strain>
    </source>
</reference>
<dbReference type="PROSITE" id="PS01319">
    <property type="entry name" value="RBFA"/>
    <property type="match status" value="1"/>
</dbReference>
<dbReference type="InterPro" id="IPR000238">
    <property type="entry name" value="RbfA"/>
</dbReference>
<dbReference type="AlphaFoldDB" id="A0A0W0U7V7"/>
<name>A0A0W0U7V7_9GAMM</name>
<accession>A0A0W0U7V7</accession>
<dbReference type="RefSeq" id="WP_028385946.1">
    <property type="nucleotide sequence ID" value="NZ_CAAAHN010000010.1"/>
</dbReference>
<dbReference type="GO" id="GO:0043024">
    <property type="term" value="F:ribosomal small subunit binding"/>
    <property type="evidence" value="ECO:0007669"/>
    <property type="project" value="TreeGrafter"/>
</dbReference>
<dbReference type="GO" id="GO:0030490">
    <property type="term" value="P:maturation of SSU-rRNA"/>
    <property type="evidence" value="ECO:0007669"/>
    <property type="project" value="UniProtKB-UniRule"/>
</dbReference>
<dbReference type="Proteomes" id="UP000054785">
    <property type="component" value="Unassembled WGS sequence"/>
</dbReference>
<dbReference type="InterPro" id="IPR015946">
    <property type="entry name" value="KH_dom-like_a/b"/>
</dbReference>
<proteinExistence type="inferred from homology"/>
<dbReference type="SUPFAM" id="SSF89919">
    <property type="entry name" value="Ribosome-binding factor A, RbfA"/>
    <property type="match status" value="1"/>
</dbReference>
<dbReference type="InterPro" id="IPR020053">
    <property type="entry name" value="Ribosome-bd_factorA_CS"/>
</dbReference>
<dbReference type="GO" id="GO:0005829">
    <property type="term" value="C:cytosol"/>
    <property type="evidence" value="ECO:0007669"/>
    <property type="project" value="TreeGrafter"/>
</dbReference>
<comment type="similarity">
    <text evidence="1">Belongs to the RbfA family.</text>
</comment>
<dbReference type="PATRIC" id="fig|45065.4.peg.339"/>
<evidence type="ECO:0000313" key="2">
    <source>
        <dbReference type="EMBL" id="KTD04078.1"/>
    </source>
</evidence>
<dbReference type="OrthoDB" id="307788at2"/>
<organism evidence="2 3">
    <name type="scientific">Legionella geestiana</name>
    <dbReference type="NCBI Taxonomy" id="45065"/>
    <lineage>
        <taxon>Bacteria</taxon>
        <taxon>Pseudomonadati</taxon>
        <taxon>Pseudomonadota</taxon>
        <taxon>Gammaproteobacteria</taxon>
        <taxon>Legionellales</taxon>
        <taxon>Legionellaceae</taxon>
        <taxon>Legionella</taxon>
    </lineage>
</organism>
<comment type="subcellular location">
    <subcellularLocation>
        <location evidence="1">Cytoplasm</location>
    </subcellularLocation>
</comment>
<keyword evidence="3" id="KW-1185">Reference proteome</keyword>
<keyword evidence="1" id="KW-0690">Ribosome biogenesis</keyword>
<dbReference type="Pfam" id="PF02033">
    <property type="entry name" value="RBFA"/>
    <property type="match status" value="1"/>
</dbReference>
<keyword evidence="1" id="KW-0963">Cytoplasm</keyword>
<sequence length="128" mass="13988">MSNAAKRIGRVEELIQRKLASLVPQEIRDPRMPHFVTFSAVKVSGDLSHAKVYFTVLQGEPAEVAGILNAASGYLRAALARTLTLRIVPQLHFVYDESVEYGKRLGDLINSVNPPEDAVDDEAPASDS</sequence>
<dbReference type="InterPro" id="IPR023799">
    <property type="entry name" value="RbfA_dom_sf"/>
</dbReference>
<gene>
    <name evidence="1 2" type="primary">rbfA</name>
    <name evidence="2" type="ORF">Lgee_0321</name>
</gene>
<dbReference type="PANTHER" id="PTHR33515">
    <property type="entry name" value="RIBOSOME-BINDING FACTOR A, CHLOROPLASTIC-RELATED"/>
    <property type="match status" value="1"/>
</dbReference>
<dbReference type="EMBL" id="LNYC01000006">
    <property type="protein sequence ID" value="KTD04078.1"/>
    <property type="molecule type" value="Genomic_DNA"/>
</dbReference>
<dbReference type="NCBIfam" id="TIGR00082">
    <property type="entry name" value="rbfA"/>
    <property type="match status" value="1"/>
</dbReference>
<comment type="subunit">
    <text evidence="1">Monomer. Binds 30S ribosomal subunits, but not 50S ribosomal subunits or 70S ribosomes.</text>
</comment>